<dbReference type="InterPro" id="IPR002048">
    <property type="entry name" value="EF_hand_dom"/>
</dbReference>
<dbReference type="PANTHER" id="PTHR12352:SF3">
    <property type="entry name" value="NIDOGEN-2"/>
    <property type="match status" value="1"/>
</dbReference>
<dbReference type="GO" id="GO:0008201">
    <property type="term" value="F:heparin binding"/>
    <property type="evidence" value="ECO:0007669"/>
    <property type="project" value="TreeGrafter"/>
</dbReference>
<evidence type="ECO:0000259" key="10">
    <source>
        <dbReference type="PROSITE" id="PS50222"/>
    </source>
</evidence>
<evidence type="ECO:0000256" key="4">
    <source>
        <dbReference type="ARBA" id="ARBA00022737"/>
    </source>
</evidence>
<protein>
    <recommendedName>
        <fullName evidence="15">SPARC-related modular calcium-binding protein 2</fullName>
    </recommendedName>
</protein>
<keyword evidence="6 8" id="KW-1015">Disulfide bond</keyword>
<dbReference type="EMBL" id="CAXITT010000378">
    <property type="protein sequence ID" value="CAL1540354.1"/>
    <property type="molecule type" value="Genomic_DNA"/>
</dbReference>
<dbReference type="GO" id="GO:0005509">
    <property type="term" value="F:calcium ion binding"/>
    <property type="evidence" value="ECO:0007669"/>
    <property type="project" value="InterPro"/>
</dbReference>
<evidence type="ECO:0000313" key="13">
    <source>
        <dbReference type="EMBL" id="CAL1540354.1"/>
    </source>
</evidence>
<dbReference type="Gene3D" id="4.10.800.10">
    <property type="entry name" value="Thyroglobulin type-1"/>
    <property type="match status" value="2"/>
</dbReference>
<dbReference type="PROSITE" id="PS51465">
    <property type="entry name" value="KAZAL_2"/>
    <property type="match status" value="1"/>
</dbReference>
<proteinExistence type="predicted"/>
<keyword evidence="2" id="KW-0964">Secreted</keyword>
<evidence type="ECO:0000256" key="8">
    <source>
        <dbReference type="PROSITE-ProRule" id="PRU00500"/>
    </source>
</evidence>
<evidence type="ECO:0000259" key="11">
    <source>
        <dbReference type="PROSITE" id="PS51162"/>
    </source>
</evidence>
<comment type="caution">
    <text evidence="8">Lacks conserved residue(s) required for the propagation of feature annotation.</text>
</comment>
<dbReference type="Pfam" id="PF00086">
    <property type="entry name" value="Thyroglobulin_1"/>
    <property type="match status" value="2"/>
</dbReference>
<feature type="domain" description="EF-hand" evidence="10">
    <location>
        <begin position="244"/>
        <end position="279"/>
    </location>
</feature>
<evidence type="ECO:0000259" key="12">
    <source>
        <dbReference type="PROSITE" id="PS51465"/>
    </source>
</evidence>
<organism evidence="13 14">
    <name type="scientific">Lymnaea stagnalis</name>
    <name type="common">Great pond snail</name>
    <name type="synonym">Helix stagnalis</name>
    <dbReference type="NCBI Taxonomy" id="6523"/>
    <lineage>
        <taxon>Eukaryota</taxon>
        <taxon>Metazoa</taxon>
        <taxon>Spiralia</taxon>
        <taxon>Lophotrochozoa</taxon>
        <taxon>Mollusca</taxon>
        <taxon>Gastropoda</taxon>
        <taxon>Heterobranchia</taxon>
        <taxon>Euthyneura</taxon>
        <taxon>Panpulmonata</taxon>
        <taxon>Hygrophila</taxon>
        <taxon>Lymnaeoidea</taxon>
        <taxon>Lymnaeidae</taxon>
        <taxon>Lymnaea</taxon>
    </lineage>
</organism>
<feature type="domain" description="Thyroglobulin type-1" evidence="11">
    <location>
        <begin position="382"/>
        <end position="453"/>
    </location>
</feature>
<dbReference type="PROSITE" id="PS00484">
    <property type="entry name" value="THYROGLOBULIN_1_1"/>
    <property type="match status" value="1"/>
</dbReference>
<name>A0AAV2I2J7_LYMST</name>
<evidence type="ECO:0000256" key="3">
    <source>
        <dbReference type="ARBA" id="ARBA00022729"/>
    </source>
</evidence>
<dbReference type="PANTHER" id="PTHR12352">
    <property type="entry name" value="SECRETED MODULAR CALCIUM-BINDING PROTEIN"/>
    <property type="match status" value="1"/>
</dbReference>
<dbReference type="GO" id="GO:0005615">
    <property type="term" value="C:extracellular space"/>
    <property type="evidence" value="ECO:0007669"/>
    <property type="project" value="TreeGrafter"/>
</dbReference>
<feature type="compositionally biased region" description="Low complexity" evidence="9">
    <location>
        <begin position="361"/>
        <end position="371"/>
    </location>
</feature>
<feature type="domain" description="Kazal-like" evidence="12">
    <location>
        <begin position="61"/>
        <end position="114"/>
    </location>
</feature>
<reference evidence="13 14" key="1">
    <citation type="submission" date="2024-04" db="EMBL/GenBank/DDBJ databases">
        <authorList>
            <consortium name="Genoscope - CEA"/>
            <person name="William W."/>
        </authorList>
    </citation>
    <scope>NUCLEOTIDE SEQUENCE [LARGE SCALE GENOMIC DNA]</scope>
</reference>
<gene>
    <name evidence="13" type="ORF">GSLYS_00014003001</name>
</gene>
<dbReference type="Gene3D" id="1.10.238.10">
    <property type="entry name" value="EF-hand"/>
    <property type="match status" value="2"/>
</dbReference>
<dbReference type="GO" id="GO:0030198">
    <property type="term" value="P:extracellular matrix organization"/>
    <property type="evidence" value="ECO:0007669"/>
    <property type="project" value="TreeGrafter"/>
</dbReference>
<dbReference type="CDD" id="cd00191">
    <property type="entry name" value="TY"/>
    <property type="match status" value="2"/>
</dbReference>
<evidence type="ECO:0000256" key="1">
    <source>
        <dbReference type="ARBA" id="ARBA00004613"/>
    </source>
</evidence>
<keyword evidence="5" id="KW-0106">Calcium</keyword>
<keyword evidence="14" id="KW-1185">Reference proteome</keyword>
<dbReference type="GO" id="GO:0050840">
    <property type="term" value="F:extracellular matrix binding"/>
    <property type="evidence" value="ECO:0007669"/>
    <property type="project" value="TreeGrafter"/>
</dbReference>
<feature type="region of interest" description="Disordered" evidence="9">
    <location>
        <begin position="177"/>
        <end position="210"/>
    </location>
</feature>
<dbReference type="PROSITE" id="PS51162">
    <property type="entry name" value="THYROGLOBULIN_1_2"/>
    <property type="match status" value="2"/>
</dbReference>
<dbReference type="PROSITE" id="PS00018">
    <property type="entry name" value="EF_HAND_1"/>
    <property type="match status" value="1"/>
</dbReference>
<evidence type="ECO:0000256" key="6">
    <source>
        <dbReference type="ARBA" id="ARBA00023157"/>
    </source>
</evidence>
<evidence type="ECO:0008006" key="15">
    <source>
        <dbReference type="Google" id="ProtNLM"/>
    </source>
</evidence>
<dbReference type="InterPro" id="IPR002350">
    <property type="entry name" value="Kazal_dom"/>
</dbReference>
<dbReference type="Pfam" id="PF07648">
    <property type="entry name" value="Kazal_2"/>
    <property type="match status" value="1"/>
</dbReference>
<dbReference type="CDD" id="cd00104">
    <property type="entry name" value="KAZAL_FS"/>
    <property type="match status" value="1"/>
</dbReference>
<feature type="disulfide bond" evidence="8">
    <location>
        <begin position="166"/>
        <end position="186"/>
    </location>
</feature>
<dbReference type="PROSITE" id="PS50222">
    <property type="entry name" value="EF_HAND_2"/>
    <property type="match status" value="1"/>
</dbReference>
<feature type="compositionally biased region" description="Basic residues" evidence="9">
    <location>
        <begin position="184"/>
        <end position="202"/>
    </location>
</feature>
<dbReference type="InterPro" id="IPR036857">
    <property type="entry name" value="Thyroglobulin_1_sf"/>
</dbReference>
<dbReference type="InterPro" id="IPR018247">
    <property type="entry name" value="EF_Hand_1_Ca_BS"/>
</dbReference>
<dbReference type="InterPro" id="IPR036058">
    <property type="entry name" value="Kazal_dom_sf"/>
</dbReference>
<dbReference type="SUPFAM" id="SSF57610">
    <property type="entry name" value="Thyroglobulin type-1 domain"/>
    <property type="match status" value="2"/>
</dbReference>
<dbReference type="AlphaFoldDB" id="A0AAV2I2J7"/>
<comment type="subcellular location">
    <subcellularLocation>
        <location evidence="1">Secreted</location>
    </subcellularLocation>
</comment>
<evidence type="ECO:0000256" key="2">
    <source>
        <dbReference type="ARBA" id="ARBA00022525"/>
    </source>
</evidence>
<dbReference type="Gene3D" id="3.30.60.30">
    <property type="match status" value="1"/>
</dbReference>
<dbReference type="Pfam" id="PF10591">
    <property type="entry name" value="SPARC_Ca_bdg"/>
    <property type="match status" value="2"/>
</dbReference>
<dbReference type="SUPFAM" id="SSF100895">
    <property type="entry name" value="Kazal-type serine protease inhibitors"/>
    <property type="match status" value="1"/>
</dbReference>
<dbReference type="Proteomes" id="UP001497497">
    <property type="component" value="Unassembled WGS sequence"/>
</dbReference>
<feature type="domain" description="Thyroglobulin type-1" evidence="11">
    <location>
        <begin position="119"/>
        <end position="186"/>
    </location>
</feature>
<keyword evidence="3" id="KW-0732">Signal</keyword>
<dbReference type="InterPro" id="IPR019577">
    <property type="entry name" value="SPARC/Testican_Ca-bd-dom"/>
</dbReference>
<comment type="caution">
    <text evidence="13">The sequence shown here is derived from an EMBL/GenBank/DDBJ whole genome shotgun (WGS) entry which is preliminary data.</text>
</comment>
<keyword evidence="4" id="KW-0677">Repeat</keyword>
<dbReference type="GO" id="GO:0005604">
    <property type="term" value="C:basement membrane"/>
    <property type="evidence" value="ECO:0007669"/>
    <property type="project" value="TreeGrafter"/>
</dbReference>
<feature type="compositionally biased region" description="Basic and acidic residues" evidence="9">
    <location>
        <begin position="372"/>
        <end position="384"/>
    </location>
</feature>
<dbReference type="FunFam" id="4.10.800.10:FF:000004">
    <property type="entry name" value="SPARC-related modular calcium-binding protein 1"/>
    <property type="match status" value="1"/>
</dbReference>
<dbReference type="InterPro" id="IPR011992">
    <property type="entry name" value="EF-hand-dom_pair"/>
</dbReference>
<evidence type="ECO:0000256" key="9">
    <source>
        <dbReference type="SAM" id="MobiDB-lite"/>
    </source>
</evidence>
<accession>A0AAV2I2J7</accession>
<dbReference type="InterPro" id="IPR000716">
    <property type="entry name" value="Thyroglobulin_1"/>
</dbReference>
<sequence length="603" mass="68458">MGRTLVIMTLKPSDSELSPALHSYVILRNLVFASCVVLAWWSSDCSGVELTQFDGKKLFQSLLSSRCSVNCAASEVGPVCGTDDVTYTSRCELKRAKKCEGKDVKIKKRGPCPGDPGPISKCMSERREAAEAFKRNQHSEVMIPECRDDGSYNQIQCHKSSGYCWCVTHDGRHISGTSTNKGQPRCKGKRKKRKGRGGKPRKTKAEECSSKERQAFNAALIKVVKEEYDRAHSSNTTGQKDFGTEKSIVLWKFNELDQNKDGKLKFKEIRHFKKMVKKLIKPKQCAKDFVTYCDKKMDRTIEKQDWTLCLGVDIKISFHMFLSLNSASEATSSVRPADSPREEMLRTSSPLVHAPNLAVLSSGPSVSSSTSRQEKQDRKENNQNCLEERESAINYNSNDPVSRHFIPACTANGLFEKAQCHNITKGPLYCWCVSQTSGVPIPGTASYNVTPHCEFENERELKGCPFEQKRKFLMDLMGELSAERNKSLSETKDQTNPFPADNLALVETVARWKLKNLDKNNNDILEKKEWRPFRKTTLKNKLFPRKCRRSFLRYCDVDNNTKITSDEWRDCLGLNHIAFNSLPKNQKRKGKNPFGFLFFLKDD</sequence>
<dbReference type="SUPFAM" id="SSF47473">
    <property type="entry name" value="EF-hand"/>
    <property type="match status" value="2"/>
</dbReference>
<evidence type="ECO:0000313" key="14">
    <source>
        <dbReference type="Proteomes" id="UP001497497"/>
    </source>
</evidence>
<feature type="region of interest" description="Disordered" evidence="9">
    <location>
        <begin position="359"/>
        <end position="384"/>
    </location>
</feature>
<dbReference type="SMART" id="SM00211">
    <property type="entry name" value="TY"/>
    <property type="match status" value="2"/>
</dbReference>
<keyword evidence="7" id="KW-0325">Glycoprotein</keyword>
<evidence type="ECO:0000256" key="5">
    <source>
        <dbReference type="ARBA" id="ARBA00022837"/>
    </source>
</evidence>
<dbReference type="SMART" id="SM00280">
    <property type="entry name" value="KAZAL"/>
    <property type="match status" value="1"/>
</dbReference>
<feature type="disulfide bond" evidence="8">
    <location>
        <begin position="157"/>
        <end position="164"/>
    </location>
</feature>
<evidence type="ECO:0000256" key="7">
    <source>
        <dbReference type="ARBA" id="ARBA00023180"/>
    </source>
</evidence>
<dbReference type="InterPro" id="IPR051950">
    <property type="entry name" value="Dev_reg/Prot_inhib"/>
</dbReference>